<proteinExistence type="predicted"/>
<sequence>MEAEIEFLLENKMETEIEFFTLSRATKNWEIIAEDQIALFNKQWSLAGDCEKTMLKLRDSKEKAIELKEKAGNLEEEDMEAELEVLLEKKIQTEIEVLILSSTTESCKILAEDHVALIKNQWSLILICEFKILFCSD</sequence>
<evidence type="ECO:0000256" key="1">
    <source>
        <dbReference type="SAM" id="Coils"/>
    </source>
</evidence>
<protein>
    <submittedName>
        <fullName evidence="2">Uncharacterized protein</fullName>
    </submittedName>
</protein>
<dbReference type="AlphaFoldDB" id="A0A2I0AW39"/>
<evidence type="ECO:0000313" key="3">
    <source>
        <dbReference type="Proteomes" id="UP000236161"/>
    </source>
</evidence>
<accession>A0A2I0AW39</accession>
<dbReference type="PANTHER" id="PTHR34562:SF8">
    <property type="entry name" value="WPP DOMAIN-INTERACTING PROTEIN 1"/>
    <property type="match status" value="1"/>
</dbReference>
<dbReference type="PANTHER" id="PTHR34562">
    <property type="entry name" value="WPP DOMAIN-INTERACTING PROTEIN 2"/>
    <property type="match status" value="1"/>
</dbReference>
<gene>
    <name evidence="2" type="ORF">AXF42_Ash011886</name>
</gene>
<dbReference type="OrthoDB" id="680851at2759"/>
<dbReference type="InterPro" id="IPR044696">
    <property type="entry name" value="WIP1/2/3"/>
</dbReference>
<name>A0A2I0AW39_9ASPA</name>
<feature type="coiled-coil region" evidence="1">
    <location>
        <begin position="50"/>
        <end position="96"/>
    </location>
</feature>
<evidence type="ECO:0000313" key="2">
    <source>
        <dbReference type="EMBL" id="PKA59762.1"/>
    </source>
</evidence>
<reference evidence="2 3" key="1">
    <citation type="journal article" date="2017" name="Nature">
        <title>The Apostasia genome and the evolution of orchids.</title>
        <authorList>
            <person name="Zhang G.Q."/>
            <person name="Liu K.W."/>
            <person name="Li Z."/>
            <person name="Lohaus R."/>
            <person name="Hsiao Y.Y."/>
            <person name="Niu S.C."/>
            <person name="Wang J.Y."/>
            <person name="Lin Y.C."/>
            <person name="Xu Q."/>
            <person name="Chen L.J."/>
            <person name="Yoshida K."/>
            <person name="Fujiwara S."/>
            <person name="Wang Z.W."/>
            <person name="Zhang Y.Q."/>
            <person name="Mitsuda N."/>
            <person name="Wang M."/>
            <person name="Liu G.H."/>
            <person name="Pecoraro L."/>
            <person name="Huang H.X."/>
            <person name="Xiao X.J."/>
            <person name="Lin M."/>
            <person name="Wu X.Y."/>
            <person name="Wu W.L."/>
            <person name="Chen Y.Y."/>
            <person name="Chang S.B."/>
            <person name="Sakamoto S."/>
            <person name="Ohme-Takagi M."/>
            <person name="Yagi M."/>
            <person name="Zeng S.J."/>
            <person name="Shen C.Y."/>
            <person name="Yeh C.M."/>
            <person name="Luo Y.B."/>
            <person name="Tsai W.C."/>
            <person name="Van de Peer Y."/>
            <person name="Liu Z.J."/>
        </authorList>
    </citation>
    <scope>NUCLEOTIDE SEQUENCE [LARGE SCALE GENOMIC DNA]</scope>
    <source>
        <strain evidence="3">cv. Shenzhen</strain>
        <tissue evidence="2">Stem</tissue>
    </source>
</reference>
<keyword evidence="1" id="KW-0175">Coiled coil</keyword>
<dbReference type="Proteomes" id="UP000236161">
    <property type="component" value="Unassembled WGS sequence"/>
</dbReference>
<organism evidence="2 3">
    <name type="scientific">Apostasia shenzhenica</name>
    <dbReference type="NCBI Taxonomy" id="1088818"/>
    <lineage>
        <taxon>Eukaryota</taxon>
        <taxon>Viridiplantae</taxon>
        <taxon>Streptophyta</taxon>
        <taxon>Embryophyta</taxon>
        <taxon>Tracheophyta</taxon>
        <taxon>Spermatophyta</taxon>
        <taxon>Magnoliopsida</taxon>
        <taxon>Liliopsida</taxon>
        <taxon>Asparagales</taxon>
        <taxon>Orchidaceae</taxon>
        <taxon>Apostasioideae</taxon>
        <taxon>Apostasia</taxon>
    </lineage>
</organism>
<keyword evidence="3" id="KW-1185">Reference proteome</keyword>
<dbReference type="EMBL" id="KZ451944">
    <property type="protein sequence ID" value="PKA59762.1"/>
    <property type="molecule type" value="Genomic_DNA"/>
</dbReference>